<protein>
    <recommendedName>
        <fullName evidence="2">Dermonecrotic toxin N-terminal domain-containing protein</fullName>
    </recommendedName>
</protein>
<comment type="caution">
    <text evidence="3">The sequence shown here is derived from an EMBL/GenBank/DDBJ whole genome shotgun (WGS) entry which is preliminary data.</text>
</comment>
<proteinExistence type="predicted"/>
<gene>
    <name evidence="3" type="ORF">ATI02_1690</name>
</gene>
<evidence type="ECO:0000256" key="1">
    <source>
        <dbReference type="SAM" id="Coils"/>
    </source>
</evidence>
<dbReference type="Pfam" id="PF20178">
    <property type="entry name" value="ToxA_N"/>
    <property type="match status" value="1"/>
</dbReference>
<dbReference type="Proteomes" id="UP000232455">
    <property type="component" value="Unassembled WGS sequence"/>
</dbReference>
<sequence>MTRLDPAPPLLQVNEVLADAVAREFADRPIVITAALMQFSAALKQRYPQLDIDVLVTTLNVPRWEDNERVATDDTTATARSSAPLFEIMIHSITGKATLAFTSEHFLSDANGRRLNIDIREVESLLRALPGAMSAALQQALTDFWNEPLATGTTRWQWLADICKAALLLKLGPQDTSSHLDAEQCHTLRQITHCPQKALRLQTYGSGCAEAFLLQYSAGTGGAVRTGAEILVTRTVNGRKIVLAFDPAGDIACFDSLQAFADQRCSMLGSASYEQQMQPWTIDTDVFVTLAQAILDAQLGQLAESGETAGQDLARLEASYAAITDTSRCFRSHRTTPYAQPLFNTVLDNPPDWMSRATTQDVLECSRYLLELAALQLVADGRSYDDGIETAAVFARNALVKGMSDFSPSVDPDNLLITHTRYEADAYGSPTGTAIVETDTLTRRALKNLAGLLPGKTELHNRDGSPLPAWVTADTLRRLVTQADIGAQYTQLIKQKLIDDLSQKAWREQRFAQLMRVQLPLLALECKITGEGGLTEAGYRQVAALMQPDIAARKLDAQVIVIRALSFVLVEVERSDEVANMFVIGPRDAERGPHVLYRPLYTPSLMQFDSLTALLAAIRSDVALEHSMLDWLHPEARKIYAHGGFTEPHLARLSIDIDFPTLRTPAAPVLSEEPLSGDPLSELYQANAKLLLQSADEQTISNSEYRWSTLLGLGERVFDSLLGAVMPYVRGPAAAAGWLLLLEREALQSLHALALGDALPARQFLFDVLIQLVLVLLSHRHPVRAVAHDVPATSVVRPNGPAGRLLATTATTQKMPGSTLDFSLAPPRDTLATLQRYLLAHPEGLGSRIEAPPLPGIHVVDGRWYAQVPGRIAGWGWARVAPAEGQNVLMLNPAGAPIPWLELRNNGTGLWDTAAEFRVRHGGRVSSQLKEYVFGDPQLIAERAAREARLVRLKEQRMELDKQILHAEEIGNAALLDFYKESMTYKALQENVSQSQGKELKQYQRDLASSQQKLRIFNQTKLKAGTSYVELQLKCIAQLDRLGPVFDADEHYLREAKFSCIEEKLVRYNMVETALESLSSIDPELGFENRQVFAQVYDDPLVADTTPYNALLEARKRILRHYPRRVEVSQMVEATAAELAQLDQQFFHGRRAVVHLEGIKKRRLNTEGLKVFELMSIQGALTGDPALEPSMVEAAGMAGLRAIPLGRVTSHLLELDTTFGFTANERVLLLKDAINHYRNAEAFAHYLEPTDGAKSFVPQEFVSKLQERLTAYRLKAEEELSRAAHGLEAGVAEVEPGVKQTKRRRSQKRRVIETPDGVLMGESSDEADDPDDAVIATDIYTGRQTTYYRHDEAEPVYQARRDESPEVPKTRPTPGLSKLLKDAVALLGGVEELKVRVSQTGNRSLEPKSQEDTLVYQARKLDQTAAALSLRLDEYAAEQLTRAADLKRQLALAAQALREEGVRLRIAGARRLPPTVGNLEYLLQKNEVRIGNWNWADKTSATHGPEYLLEFEVLDEKALVHREHAVLWFAHFHCKTKKAGSVRKGHLKAAKLRFKTYADQLREAQSSQVQAIESANIQKSVAARLFFKYLPPAEQ</sequence>
<dbReference type="EMBL" id="PHHE01000001">
    <property type="protein sequence ID" value="PKA68886.1"/>
    <property type="molecule type" value="Genomic_DNA"/>
</dbReference>
<evidence type="ECO:0000313" key="4">
    <source>
        <dbReference type="Proteomes" id="UP000232455"/>
    </source>
</evidence>
<keyword evidence="4" id="KW-1185">Reference proteome</keyword>
<reference evidence="3 4" key="1">
    <citation type="submission" date="2017-11" db="EMBL/GenBank/DDBJ databases">
        <title>Genome sequencing of a diverse group of Pseudomonas species.</title>
        <authorList>
            <person name="Loper J."/>
        </authorList>
    </citation>
    <scope>NUCLEOTIDE SEQUENCE [LARGE SCALE GENOMIC DNA]</scope>
    <source>
        <strain evidence="3 4">LMG 25716</strain>
    </source>
</reference>
<accession>A0ABX4PV31</accession>
<evidence type="ECO:0000313" key="3">
    <source>
        <dbReference type="EMBL" id="PKA68886.1"/>
    </source>
</evidence>
<evidence type="ECO:0000259" key="2">
    <source>
        <dbReference type="Pfam" id="PF20178"/>
    </source>
</evidence>
<keyword evidence="1" id="KW-0175">Coiled coil</keyword>
<feature type="domain" description="Dermonecrotic toxin N-terminal" evidence="2">
    <location>
        <begin position="387"/>
        <end position="620"/>
    </location>
</feature>
<organism evidence="3 4">
    <name type="scientific">Pseudomonas baetica</name>
    <dbReference type="NCBI Taxonomy" id="674054"/>
    <lineage>
        <taxon>Bacteria</taxon>
        <taxon>Pseudomonadati</taxon>
        <taxon>Pseudomonadota</taxon>
        <taxon>Gammaproteobacteria</taxon>
        <taxon>Pseudomonadales</taxon>
        <taxon>Pseudomonadaceae</taxon>
        <taxon>Pseudomonas</taxon>
    </lineage>
</organism>
<dbReference type="InterPro" id="IPR046673">
    <property type="entry name" value="ToxA_N"/>
</dbReference>
<dbReference type="RefSeq" id="WP_100846008.1">
    <property type="nucleotide sequence ID" value="NZ_PHHE01000001.1"/>
</dbReference>
<name>A0ABX4PV31_9PSED</name>
<feature type="coiled-coil region" evidence="1">
    <location>
        <begin position="943"/>
        <end position="970"/>
    </location>
</feature>